<evidence type="ECO:0000256" key="1">
    <source>
        <dbReference type="SAM" id="MobiDB-lite"/>
    </source>
</evidence>
<reference evidence="2" key="2">
    <citation type="submission" date="2020-11" db="EMBL/GenBank/DDBJ databases">
        <authorList>
            <person name="McCartney M.A."/>
            <person name="Auch B."/>
            <person name="Kono T."/>
            <person name="Mallez S."/>
            <person name="Becker A."/>
            <person name="Gohl D.M."/>
            <person name="Silverstein K.A.T."/>
            <person name="Koren S."/>
            <person name="Bechman K.B."/>
            <person name="Herman A."/>
            <person name="Abrahante J.E."/>
            <person name="Garbe J."/>
        </authorList>
    </citation>
    <scope>NUCLEOTIDE SEQUENCE</scope>
    <source>
        <strain evidence="2">Duluth1</strain>
        <tissue evidence="2">Whole animal</tissue>
    </source>
</reference>
<keyword evidence="3" id="KW-1185">Reference proteome</keyword>
<dbReference type="PANTHER" id="PTHR26392:SF92">
    <property type="entry name" value="PROTEIN KINASE DOMAIN-CONTAINING PROTEIN"/>
    <property type="match status" value="1"/>
</dbReference>
<evidence type="ECO:0000313" key="3">
    <source>
        <dbReference type="Proteomes" id="UP000828390"/>
    </source>
</evidence>
<dbReference type="PANTHER" id="PTHR26392">
    <property type="entry name" value="MITOGEN-ACTIVATED PROTEIN KINASE KINASE KINASE 7-RELATED"/>
    <property type="match status" value="1"/>
</dbReference>
<protein>
    <submittedName>
        <fullName evidence="2">Uncharacterized protein</fullName>
    </submittedName>
</protein>
<proteinExistence type="predicted"/>
<feature type="region of interest" description="Disordered" evidence="1">
    <location>
        <begin position="1"/>
        <end position="25"/>
    </location>
</feature>
<sequence>MRKKRTTSKELESGSTAADDEDATRGDQVPLTELALYNMKDIFVTDKQAKESLLKVYWQVIQMVSDLPKELSTLLDRLYGDVSSKLIENAAGVSEKCKIVVTGESNSVFGNTESVTIVTIPGEDKIISKQFMESVADSSVLIYVINSACPDDVQENKLMQLCKQLQSDTRLNNLNSFDAKCIMFVCNNWEIVEKKESSDPGAEKKIWKEVVTKIKKYFPGISEHDQIYKLRTNEASE</sequence>
<reference evidence="2" key="1">
    <citation type="journal article" date="2019" name="bioRxiv">
        <title>The Genome of the Zebra Mussel, Dreissena polymorpha: A Resource for Invasive Species Research.</title>
        <authorList>
            <person name="McCartney M.A."/>
            <person name="Auch B."/>
            <person name="Kono T."/>
            <person name="Mallez S."/>
            <person name="Zhang Y."/>
            <person name="Obille A."/>
            <person name="Becker A."/>
            <person name="Abrahante J.E."/>
            <person name="Garbe J."/>
            <person name="Badalamenti J.P."/>
            <person name="Herman A."/>
            <person name="Mangelson H."/>
            <person name="Liachko I."/>
            <person name="Sullivan S."/>
            <person name="Sone E.D."/>
            <person name="Koren S."/>
            <person name="Silverstein K.A.T."/>
            <person name="Beckman K.B."/>
            <person name="Gohl D.M."/>
        </authorList>
    </citation>
    <scope>NUCLEOTIDE SEQUENCE</scope>
    <source>
        <strain evidence="2">Duluth1</strain>
        <tissue evidence="2">Whole animal</tissue>
    </source>
</reference>
<dbReference type="AlphaFoldDB" id="A0A9D4J883"/>
<dbReference type="EMBL" id="JAIWYP010000007">
    <property type="protein sequence ID" value="KAH3802175.1"/>
    <property type="molecule type" value="Genomic_DNA"/>
</dbReference>
<name>A0A9D4J883_DREPO</name>
<comment type="caution">
    <text evidence="2">The sequence shown here is derived from an EMBL/GenBank/DDBJ whole genome shotgun (WGS) entry which is preliminary data.</text>
</comment>
<dbReference type="InterPro" id="IPR027417">
    <property type="entry name" value="P-loop_NTPase"/>
</dbReference>
<evidence type="ECO:0000313" key="2">
    <source>
        <dbReference type="EMBL" id="KAH3802175.1"/>
    </source>
</evidence>
<accession>A0A9D4J883</accession>
<organism evidence="2 3">
    <name type="scientific">Dreissena polymorpha</name>
    <name type="common">Zebra mussel</name>
    <name type="synonym">Mytilus polymorpha</name>
    <dbReference type="NCBI Taxonomy" id="45954"/>
    <lineage>
        <taxon>Eukaryota</taxon>
        <taxon>Metazoa</taxon>
        <taxon>Spiralia</taxon>
        <taxon>Lophotrochozoa</taxon>
        <taxon>Mollusca</taxon>
        <taxon>Bivalvia</taxon>
        <taxon>Autobranchia</taxon>
        <taxon>Heteroconchia</taxon>
        <taxon>Euheterodonta</taxon>
        <taxon>Imparidentia</taxon>
        <taxon>Neoheterodontei</taxon>
        <taxon>Myida</taxon>
        <taxon>Dreissenoidea</taxon>
        <taxon>Dreissenidae</taxon>
        <taxon>Dreissena</taxon>
    </lineage>
</organism>
<gene>
    <name evidence="2" type="ORF">DPMN_155847</name>
</gene>
<dbReference type="Proteomes" id="UP000828390">
    <property type="component" value="Unassembled WGS sequence"/>
</dbReference>
<dbReference type="Gene3D" id="3.40.50.300">
    <property type="entry name" value="P-loop containing nucleotide triphosphate hydrolases"/>
    <property type="match status" value="1"/>
</dbReference>